<dbReference type="GO" id="GO:0004180">
    <property type="term" value="F:carboxypeptidase activity"/>
    <property type="evidence" value="ECO:0007669"/>
    <property type="project" value="UniProtKB-ARBA"/>
</dbReference>
<keyword evidence="4 7" id="KW-0133">Cell shape</keyword>
<dbReference type="OrthoDB" id="9778545at2"/>
<name>A0A4U1CV30_9SPHI</name>
<evidence type="ECO:0000256" key="2">
    <source>
        <dbReference type="ARBA" id="ARBA00005992"/>
    </source>
</evidence>
<evidence type="ECO:0000256" key="1">
    <source>
        <dbReference type="ARBA" id="ARBA00004752"/>
    </source>
</evidence>
<gene>
    <name evidence="9" type="ORF">FA047_06185</name>
</gene>
<dbReference type="GO" id="GO:0008360">
    <property type="term" value="P:regulation of cell shape"/>
    <property type="evidence" value="ECO:0007669"/>
    <property type="project" value="UniProtKB-UniRule"/>
</dbReference>
<dbReference type="GO" id="GO:0016740">
    <property type="term" value="F:transferase activity"/>
    <property type="evidence" value="ECO:0007669"/>
    <property type="project" value="UniProtKB-KW"/>
</dbReference>
<dbReference type="InterPro" id="IPR045380">
    <property type="entry name" value="LD_TPept_scaffold_dom"/>
</dbReference>
<dbReference type="CDD" id="cd16913">
    <property type="entry name" value="YkuD_like"/>
    <property type="match status" value="1"/>
</dbReference>
<dbReference type="InterPro" id="IPR038063">
    <property type="entry name" value="Transpep_catalytic_dom"/>
</dbReference>
<evidence type="ECO:0000313" key="9">
    <source>
        <dbReference type="EMBL" id="TKC09668.1"/>
    </source>
</evidence>
<feature type="active site" description="Nucleophile" evidence="7">
    <location>
        <position position="417"/>
    </location>
</feature>
<dbReference type="InterPro" id="IPR052905">
    <property type="entry name" value="LD-transpeptidase_YkuD-like"/>
</dbReference>
<comment type="caution">
    <text evidence="9">The sequence shown here is derived from an EMBL/GenBank/DDBJ whole genome shotgun (WGS) entry which is preliminary data.</text>
</comment>
<evidence type="ECO:0000256" key="4">
    <source>
        <dbReference type="ARBA" id="ARBA00022960"/>
    </source>
</evidence>
<keyword evidence="5 7" id="KW-0573">Peptidoglycan synthesis</keyword>
<evidence type="ECO:0000256" key="3">
    <source>
        <dbReference type="ARBA" id="ARBA00022679"/>
    </source>
</evidence>
<dbReference type="UniPathway" id="UPA00219"/>
<accession>A0A4U1CV30</accession>
<keyword evidence="6 7" id="KW-0961">Cell wall biogenesis/degradation</keyword>
<dbReference type="Gene3D" id="2.40.440.10">
    <property type="entry name" value="L,D-transpeptidase catalytic domain-like"/>
    <property type="match status" value="1"/>
</dbReference>
<dbReference type="AlphaFoldDB" id="A0A4U1CV30"/>
<dbReference type="Proteomes" id="UP000307244">
    <property type="component" value="Unassembled WGS sequence"/>
</dbReference>
<keyword evidence="3" id="KW-0808">Transferase</keyword>
<dbReference type="GO" id="GO:0071555">
    <property type="term" value="P:cell wall organization"/>
    <property type="evidence" value="ECO:0007669"/>
    <property type="project" value="UniProtKB-UniRule"/>
</dbReference>
<dbReference type="SUPFAM" id="SSF141523">
    <property type="entry name" value="L,D-transpeptidase catalytic domain-like"/>
    <property type="match status" value="1"/>
</dbReference>
<dbReference type="InterPro" id="IPR005490">
    <property type="entry name" value="LD_TPept_cat_dom"/>
</dbReference>
<dbReference type="Pfam" id="PF20142">
    <property type="entry name" value="Scaffold"/>
    <property type="match status" value="1"/>
</dbReference>
<dbReference type="PANTHER" id="PTHR41533:SF2">
    <property type="entry name" value="BLR7131 PROTEIN"/>
    <property type="match status" value="1"/>
</dbReference>
<comment type="pathway">
    <text evidence="1 7">Cell wall biogenesis; peptidoglycan biosynthesis.</text>
</comment>
<evidence type="ECO:0000256" key="5">
    <source>
        <dbReference type="ARBA" id="ARBA00022984"/>
    </source>
</evidence>
<evidence type="ECO:0000256" key="7">
    <source>
        <dbReference type="PROSITE-ProRule" id="PRU01373"/>
    </source>
</evidence>
<comment type="similarity">
    <text evidence="2">Belongs to the YkuD family.</text>
</comment>
<dbReference type="GO" id="GO:0009252">
    <property type="term" value="P:peptidoglycan biosynthetic process"/>
    <property type="evidence" value="ECO:0007669"/>
    <property type="project" value="UniProtKB-UniPathway"/>
</dbReference>
<organism evidence="9 10">
    <name type="scientific">Pedobacter frigoris</name>
    <dbReference type="NCBI Taxonomy" id="2571272"/>
    <lineage>
        <taxon>Bacteria</taxon>
        <taxon>Pseudomonadati</taxon>
        <taxon>Bacteroidota</taxon>
        <taxon>Sphingobacteriia</taxon>
        <taxon>Sphingobacteriales</taxon>
        <taxon>Sphingobacteriaceae</taxon>
        <taxon>Pedobacter</taxon>
    </lineage>
</organism>
<feature type="active site" description="Proton donor/acceptor" evidence="7">
    <location>
        <position position="398"/>
    </location>
</feature>
<evidence type="ECO:0000256" key="6">
    <source>
        <dbReference type="ARBA" id="ARBA00023316"/>
    </source>
</evidence>
<proteinExistence type="inferred from homology"/>
<keyword evidence="10" id="KW-1185">Reference proteome</keyword>
<dbReference type="RefSeq" id="WP_136835076.1">
    <property type="nucleotide sequence ID" value="NZ_SWBQ01000001.1"/>
</dbReference>
<feature type="domain" description="L,D-TPase catalytic" evidence="8">
    <location>
        <begin position="243"/>
        <end position="447"/>
    </location>
</feature>
<sequence>MARIFTLGFGIIILVYVISSFKKEPSVGELLAESFENEIYDEFDTLAFDSVFTKTLDSLSTKLSDFQSIKTFYTKNGYCPTLVIRFYKSKNLDVLLNFLQNSTVHGFDPERFSTTEFRSLLGYFKGNNEFNNVSQSYSALAKLELLSANAYIKYINYLKFGVVNPQKVFSRYFINVKRPDVQSTIRLLNSGSMSDTLVSVQGKSLQYMALQSAFIKAENDSVRRTLAVNMERLRWILPQTGEDYVQVNIPDFTLIYFKQRDTLTTMKVCVGSKADDDYEKKMDVFKKTGDYDDKPNNHETPILFSSITLLYVNPVWNIPESIVKKEIYPMARRNSSYLRRNDINVYHKNKLVNNPAGIRWSRYDVEKLPFLFVQRPGIKNSLGKFKFAFENNSSIFLHDTNNKKAFKQSNRAISHGCIRLEQPLKFAELLVGDKDKCDKLRSDIGLVPINKNNLAGYHMKRSHKLTSKDSQLTPSVYTPKKSVPLLITYFTAWEMNNKIEYRPDVYGLDKDLWAAMNKINR</sequence>
<dbReference type="PROSITE" id="PS52029">
    <property type="entry name" value="LD_TPASE"/>
    <property type="match status" value="1"/>
</dbReference>
<dbReference type="PANTHER" id="PTHR41533">
    <property type="entry name" value="L,D-TRANSPEPTIDASE HI_1667-RELATED"/>
    <property type="match status" value="1"/>
</dbReference>
<evidence type="ECO:0000313" key="10">
    <source>
        <dbReference type="Proteomes" id="UP000307244"/>
    </source>
</evidence>
<dbReference type="EMBL" id="SWBQ01000001">
    <property type="protein sequence ID" value="TKC09668.1"/>
    <property type="molecule type" value="Genomic_DNA"/>
</dbReference>
<reference evidence="9 10" key="1">
    <citation type="submission" date="2019-04" db="EMBL/GenBank/DDBJ databases">
        <title>Pedobacter sp. RP-3-15 sp. nov., isolated from Arctic soil.</title>
        <authorList>
            <person name="Dahal R.H."/>
            <person name="Kim D.-U."/>
        </authorList>
    </citation>
    <scope>NUCLEOTIDE SEQUENCE [LARGE SCALE GENOMIC DNA]</scope>
    <source>
        <strain evidence="9 10">RP-3-15</strain>
    </source>
</reference>
<evidence type="ECO:0000259" key="8">
    <source>
        <dbReference type="PROSITE" id="PS52029"/>
    </source>
</evidence>
<dbReference type="Pfam" id="PF03734">
    <property type="entry name" value="YkuD"/>
    <property type="match status" value="1"/>
</dbReference>
<protein>
    <submittedName>
        <fullName evidence="9">L,D-transpeptidase</fullName>
    </submittedName>
</protein>